<comment type="caution">
    <text evidence="1">The sequence shown here is derived from an EMBL/GenBank/DDBJ whole genome shotgun (WGS) entry which is preliminary data.</text>
</comment>
<dbReference type="EMBL" id="JAUDFV010000153">
    <property type="protein sequence ID" value="KAL2717256.1"/>
    <property type="molecule type" value="Genomic_DNA"/>
</dbReference>
<feature type="non-terminal residue" evidence="1">
    <location>
        <position position="75"/>
    </location>
</feature>
<reference evidence="1 2" key="1">
    <citation type="journal article" date="2024" name="Ann. Entomol. Soc. Am.">
        <title>Genomic analyses of the southern and eastern yellowjacket wasps (Hymenoptera: Vespidae) reveal evolutionary signatures of social life.</title>
        <authorList>
            <person name="Catto M.A."/>
            <person name="Caine P.B."/>
            <person name="Orr S.E."/>
            <person name="Hunt B.G."/>
            <person name="Goodisman M.A.D."/>
        </authorList>
    </citation>
    <scope>NUCLEOTIDE SEQUENCE [LARGE SCALE GENOMIC DNA]</scope>
    <source>
        <strain evidence="1">233</strain>
        <tissue evidence="1">Head and thorax</tissue>
    </source>
</reference>
<gene>
    <name evidence="1" type="ORF">V1478_012956</name>
</gene>
<protein>
    <submittedName>
        <fullName evidence="1">Uncharacterized protein</fullName>
    </submittedName>
</protein>
<sequence length="75" mass="8658">MEKMDERKTACRLKKFTSNNGNYVQEIKDLLARPLRSLNLKSSGRYALDHLKQLVFNTLTAAFHTRILAYCGQLL</sequence>
<accession>A0ABD2A9H5</accession>
<evidence type="ECO:0000313" key="2">
    <source>
        <dbReference type="Proteomes" id="UP001607302"/>
    </source>
</evidence>
<name>A0ABD2A9H5_VESSQ</name>
<proteinExistence type="predicted"/>
<keyword evidence="2" id="KW-1185">Reference proteome</keyword>
<organism evidence="1 2">
    <name type="scientific">Vespula squamosa</name>
    <name type="common">Southern yellow jacket</name>
    <name type="synonym">Wasp</name>
    <dbReference type="NCBI Taxonomy" id="30214"/>
    <lineage>
        <taxon>Eukaryota</taxon>
        <taxon>Metazoa</taxon>
        <taxon>Ecdysozoa</taxon>
        <taxon>Arthropoda</taxon>
        <taxon>Hexapoda</taxon>
        <taxon>Insecta</taxon>
        <taxon>Pterygota</taxon>
        <taxon>Neoptera</taxon>
        <taxon>Endopterygota</taxon>
        <taxon>Hymenoptera</taxon>
        <taxon>Apocrita</taxon>
        <taxon>Aculeata</taxon>
        <taxon>Vespoidea</taxon>
        <taxon>Vespidae</taxon>
        <taxon>Vespinae</taxon>
        <taxon>Vespula</taxon>
    </lineage>
</organism>
<dbReference type="AlphaFoldDB" id="A0ABD2A9H5"/>
<dbReference type="Proteomes" id="UP001607302">
    <property type="component" value="Unassembled WGS sequence"/>
</dbReference>
<evidence type="ECO:0000313" key="1">
    <source>
        <dbReference type="EMBL" id="KAL2717256.1"/>
    </source>
</evidence>